<evidence type="ECO:0008006" key="6">
    <source>
        <dbReference type="Google" id="ProtNLM"/>
    </source>
</evidence>
<feature type="repeat" description="PPR" evidence="3">
    <location>
        <begin position="324"/>
        <end position="358"/>
    </location>
</feature>
<evidence type="ECO:0000256" key="2">
    <source>
        <dbReference type="ARBA" id="ARBA00022737"/>
    </source>
</evidence>
<feature type="repeat" description="PPR" evidence="3">
    <location>
        <begin position="359"/>
        <end position="393"/>
    </location>
</feature>
<reference evidence="4 5" key="1">
    <citation type="submission" date="2024-11" db="EMBL/GenBank/DDBJ databases">
        <title>A near-complete genome assembly of Cinchona calisaya.</title>
        <authorList>
            <person name="Lian D.C."/>
            <person name="Zhao X.W."/>
            <person name="Wei L."/>
        </authorList>
    </citation>
    <scope>NUCLEOTIDE SEQUENCE [LARGE SCALE GENOMIC DNA]</scope>
    <source>
        <tissue evidence="4">Nenye</tissue>
    </source>
</reference>
<proteinExistence type="inferred from homology"/>
<gene>
    <name evidence="4" type="ORF">ACH5RR_028183</name>
</gene>
<feature type="repeat" description="PPR" evidence="3">
    <location>
        <begin position="219"/>
        <end position="253"/>
    </location>
</feature>
<dbReference type="PROSITE" id="PS51375">
    <property type="entry name" value="PPR"/>
    <property type="match status" value="7"/>
</dbReference>
<name>A0ABD2YN20_9GENT</name>
<dbReference type="PANTHER" id="PTHR46128:SF107">
    <property type="entry name" value="PENTACOTRIPEPTIDE-REPEAT REGION OF PRORP DOMAIN-CONTAINING PROTEIN"/>
    <property type="match status" value="1"/>
</dbReference>
<comment type="similarity">
    <text evidence="1">Belongs to the PPR family. P subfamily.</text>
</comment>
<comment type="caution">
    <text evidence="4">The sequence shown here is derived from an EMBL/GenBank/DDBJ whole genome shotgun (WGS) entry which is preliminary data.</text>
</comment>
<organism evidence="4 5">
    <name type="scientific">Cinchona calisaya</name>
    <dbReference type="NCBI Taxonomy" id="153742"/>
    <lineage>
        <taxon>Eukaryota</taxon>
        <taxon>Viridiplantae</taxon>
        <taxon>Streptophyta</taxon>
        <taxon>Embryophyta</taxon>
        <taxon>Tracheophyta</taxon>
        <taxon>Spermatophyta</taxon>
        <taxon>Magnoliopsida</taxon>
        <taxon>eudicotyledons</taxon>
        <taxon>Gunneridae</taxon>
        <taxon>Pentapetalae</taxon>
        <taxon>asterids</taxon>
        <taxon>lamiids</taxon>
        <taxon>Gentianales</taxon>
        <taxon>Rubiaceae</taxon>
        <taxon>Cinchonoideae</taxon>
        <taxon>Cinchoneae</taxon>
        <taxon>Cinchona</taxon>
    </lineage>
</organism>
<feature type="repeat" description="PPR" evidence="3">
    <location>
        <begin position="289"/>
        <end position="323"/>
    </location>
</feature>
<dbReference type="Pfam" id="PF01535">
    <property type="entry name" value="PPR"/>
    <property type="match status" value="2"/>
</dbReference>
<accession>A0ABD2YN20</accession>
<dbReference type="NCBIfam" id="TIGR00756">
    <property type="entry name" value="PPR"/>
    <property type="match status" value="6"/>
</dbReference>
<dbReference type="Proteomes" id="UP001630127">
    <property type="component" value="Unassembled WGS sequence"/>
</dbReference>
<feature type="repeat" description="PPR" evidence="3">
    <location>
        <begin position="148"/>
        <end position="182"/>
    </location>
</feature>
<feature type="repeat" description="PPR" evidence="3">
    <location>
        <begin position="254"/>
        <end position="288"/>
    </location>
</feature>
<feature type="repeat" description="PPR" evidence="3">
    <location>
        <begin position="183"/>
        <end position="213"/>
    </location>
</feature>
<dbReference type="PANTHER" id="PTHR46128">
    <property type="entry name" value="MITOCHONDRIAL GROUP I INTRON SPLICING FACTOR CCM1"/>
    <property type="match status" value="1"/>
</dbReference>
<keyword evidence="2" id="KW-0677">Repeat</keyword>
<dbReference type="InterPro" id="IPR011990">
    <property type="entry name" value="TPR-like_helical_dom_sf"/>
</dbReference>
<evidence type="ECO:0000313" key="4">
    <source>
        <dbReference type="EMBL" id="KAL3508782.1"/>
    </source>
</evidence>
<dbReference type="InterPro" id="IPR002885">
    <property type="entry name" value="PPR_rpt"/>
</dbReference>
<keyword evidence="5" id="KW-1185">Reference proteome</keyword>
<protein>
    <recommendedName>
        <fullName evidence="6">Pentatricopeptide repeat-containing protein</fullName>
    </recommendedName>
</protein>
<sequence length="466" mass="53238">MEKLKKVSPFRLSSLLRLQKDPKLAFKLFLQPNPNDPKPFRHSHLSYDLIISKLGRAKMFDELEQIIEKLRHDTRIIPKEIIFCNIITFYGRGRLPGKALQVFDEIPSFRCQRTIKSFNSLLNSLLICREFEKMRELFLSIEKLACPDVCTYSIAINAACVRGCLVDARDVFDVMLKRGITPSVVAFGTLINGLCANSELEEAFRLKKMMERDFKLRPNAFVYVALIKGLCKGNEVDSAIKLKEEMLRKKVELDSAVYATLISALFKVGRSEDVFKLLDEMKKNSCQMDIITYNAMIHGYCMQKDFDSAFGILTEMEGKGCKPDVISYNVIIRGLCMEGKLREASELFEDMPRRKCFPDVVTYRILFDGLCDGIQLKEATLILDEMVFKGYLPRSSSISKLVDRVIQGGDTDSLWMVLNSLAKGKFSDVTTWRMMISVVFKEDRLSNTCELLDSLITRKEDALSIL</sequence>
<dbReference type="AlphaFoldDB" id="A0ABD2YN20"/>
<dbReference type="Pfam" id="PF12854">
    <property type="entry name" value="PPR_1"/>
    <property type="match status" value="1"/>
</dbReference>
<evidence type="ECO:0000313" key="5">
    <source>
        <dbReference type="Proteomes" id="UP001630127"/>
    </source>
</evidence>
<evidence type="ECO:0000256" key="1">
    <source>
        <dbReference type="ARBA" id="ARBA00007626"/>
    </source>
</evidence>
<evidence type="ECO:0000256" key="3">
    <source>
        <dbReference type="PROSITE-ProRule" id="PRU00708"/>
    </source>
</evidence>
<dbReference type="InterPro" id="IPR050872">
    <property type="entry name" value="PPR_P_subfamily"/>
</dbReference>
<dbReference type="EMBL" id="JBJUIK010000012">
    <property type="protein sequence ID" value="KAL3508782.1"/>
    <property type="molecule type" value="Genomic_DNA"/>
</dbReference>
<dbReference type="Gene3D" id="1.25.40.10">
    <property type="entry name" value="Tetratricopeptide repeat domain"/>
    <property type="match status" value="5"/>
</dbReference>
<dbReference type="Pfam" id="PF13041">
    <property type="entry name" value="PPR_2"/>
    <property type="match status" value="3"/>
</dbReference>